<dbReference type="PANTHER" id="PTHR36041:SF2">
    <property type="entry name" value="SUCCINATE DEHYDROGENASE SUBUNIT 7A, MITOCHONDRIAL-RELATED"/>
    <property type="match status" value="1"/>
</dbReference>
<dbReference type="STRING" id="337451.A0A3S3QCT3"/>
<keyword evidence="2" id="KW-1185">Reference proteome</keyword>
<evidence type="ECO:0008006" key="3">
    <source>
        <dbReference type="Google" id="ProtNLM"/>
    </source>
</evidence>
<dbReference type="EMBL" id="QPKB01000004">
    <property type="protein sequence ID" value="RWR83282.1"/>
    <property type="molecule type" value="Genomic_DNA"/>
</dbReference>
<evidence type="ECO:0000313" key="2">
    <source>
        <dbReference type="Proteomes" id="UP000283530"/>
    </source>
</evidence>
<gene>
    <name evidence="1" type="ORF">CKAN_01203300</name>
</gene>
<dbReference type="PANTHER" id="PTHR36041">
    <property type="entry name" value="SUCCINATE DEHYDROGENASE SUBUNIT 7A, MITOCHONDRIAL-RELATED"/>
    <property type="match status" value="1"/>
</dbReference>
<dbReference type="AlphaFoldDB" id="A0A3S3QCT3"/>
<organism evidence="1 2">
    <name type="scientific">Cinnamomum micranthum f. kanehirae</name>
    <dbReference type="NCBI Taxonomy" id="337451"/>
    <lineage>
        <taxon>Eukaryota</taxon>
        <taxon>Viridiplantae</taxon>
        <taxon>Streptophyta</taxon>
        <taxon>Embryophyta</taxon>
        <taxon>Tracheophyta</taxon>
        <taxon>Spermatophyta</taxon>
        <taxon>Magnoliopsida</taxon>
        <taxon>Magnoliidae</taxon>
        <taxon>Laurales</taxon>
        <taxon>Lauraceae</taxon>
        <taxon>Cinnamomum</taxon>
    </lineage>
</organism>
<dbReference type="OrthoDB" id="684848at2759"/>
<proteinExistence type="predicted"/>
<sequence length="104" mass="11713">MAFLLSKTTLLSRLQSQSQVSNENPSAISRRGFHIELGAREKALLEEDPALKKFKSFKRSVWRLKRVGDVLTIVVVAGCCYEIYVRALMKKKAVDEAQAKSEKA</sequence>
<accession>A0A3S3QCT3</accession>
<comment type="caution">
    <text evidence="1">The sequence shown here is derived from an EMBL/GenBank/DDBJ whole genome shotgun (WGS) entry which is preliminary data.</text>
</comment>
<dbReference type="Proteomes" id="UP000283530">
    <property type="component" value="Unassembled WGS sequence"/>
</dbReference>
<protein>
    <recommendedName>
        <fullName evidence="3">Succinate dehydrogenase subunit 7A, mitochondrial</fullName>
    </recommendedName>
</protein>
<evidence type="ECO:0000313" key="1">
    <source>
        <dbReference type="EMBL" id="RWR83282.1"/>
    </source>
</evidence>
<dbReference type="GO" id="GO:0045273">
    <property type="term" value="C:respiratory chain complex II (succinate dehydrogenase)"/>
    <property type="evidence" value="ECO:0007669"/>
    <property type="project" value="InterPro"/>
</dbReference>
<dbReference type="InterPro" id="IPR034573">
    <property type="entry name" value="SDH7"/>
</dbReference>
<name>A0A3S3QCT3_9MAGN</name>
<reference evidence="1 2" key="1">
    <citation type="journal article" date="2019" name="Nat. Plants">
        <title>Stout camphor tree genome fills gaps in understanding of flowering plant genome evolution.</title>
        <authorList>
            <person name="Chaw S.M."/>
            <person name="Liu Y.C."/>
            <person name="Wu Y.W."/>
            <person name="Wang H.Y."/>
            <person name="Lin C.I."/>
            <person name="Wu C.S."/>
            <person name="Ke H.M."/>
            <person name="Chang L.Y."/>
            <person name="Hsu C.Y."/>
            <person name="Yang H.T."/>
            <person name="Sudianto E."/>
            <person name="Hsu M.H."/>
            <person name="Wu K.P."/>
            <person name="Wang L.N."/>
            <person name="Leebens-Mack J.H."/>
            <person name="Tsai I.J."/>
        </authorList>
    </citation>
    <scope>NUCLEOTIDE SEQUENCE [LARGE SCALE GENOMIC DNA]</scope>
    <source>
        <strain evidence="2">cv. Chaw 1501</strain>
        <tissue evidence="1">Young leaves</tissue>
    </source>
</reference>